<dbReference type="EMBL" id="BLXT01007705">
    <property type="protein sequence ID" value="GFO41659.1"/>
    <property type="molecule type" value="Genomic_DNA"/>
</dbReference>
<dbReference type="Proteomes" id="UP000735302">
    <property type="component" value="Unassembled WGS sequence"/>
</dbReference>
<protein>
    <submittedName>
        <fullName evidence="6">Tetraspanin</fullName>
    </submittedName>
</protein>
<feature type="transmembrane region" description="Helical" evidence="5">
    <location>
        <begin position="108"/>
        <end position="133"/>
    </location>
</feature>
<dbReference type="Gene3D" id="1.10.1450.10">
    <property type="entry name" value="Tetraspanin"/>
    <property type="match status" value="1"/>
</dbReference>
<evidence type="ECO:0000256" key="3">
    <source>
        <dbReference type="ARBA" id="ARBA00022989"/>
    </source>
</evidence>
<accession>A0AAV4DBT2</accession>
<dbReference type="PANTHER" id="PTHR19282">
    <property type="entry name" value="TETRASPANIN"/>
    <property type="match status" value="1"/>
</dbReference>
<dbReference type="GO" id="GO:0016020">
    <property type="term" value="C:membrane"/>
    <property type="evidence" value="ECO:0007669"/>
    <property type="project" value="UniProtKB-SubCell"/>
</dbReference>
<evidence type="ECO:0000256" key="5">
    <source>
        <dbReference type="SAM" id="Phobius"/>
    </source>
</evidence>
<keyword evidence="7" id="KW-1185">Reference proteome</keyword>
<keyword evidence="2 5" id="KW-0812">Transmembrane</keyword>
<feature type="transmembrane region" description="Helical" evidence="5">
    <location>
        <begin position="79"/>
        <end position="102"/>
    </location>
</feature>
<name>A0AAV4DBT2_9GAST</name>
<comment type="subcellular location">
    <subcellularLocation>
        <location evidence="1">Membrane</location>
        <topology evidence="1">Multi-pass membrane protein</topology>
    </subcellularLocation>
</comment>
<evidence type="ECO:0000256" key="2">
    <source>
        <dbReference type="ARBA" id="ARBA00022692"/>
    </source>
</evidence>
<feature type="transmembrane region" description="Helical" evidence="5">
    <location>
        <begin position="45"/>
        <end position="67"/>
    </location>
</feature>
<proteinExistence type="predicted"/>
<dbReference type="PANTHER" id="PTHR19282:SF452">
    <property type="entry name" value="LD03691P"/>
    <property type="match status" value="1"/>
</dbReference>
<gene>
    <name evidence="6" type="ORF">PoB_006816400</name>
</gene>
<dbReference type="Pfam" id="PF00335">
    <property type="entry name" value="Tetraspanin"/>
    <property type="match status" value="1"/>
</dbReference>
<organism evidence="6 7">
    <name type="scientific">Plakobranchus ocellatus</name>
    <dbReference type="NCBI Taxonomy" id="259542"/>
    <lineage>
        <taxon>Eukaryota</taxon>
        <taxon>Metazoa</taxon>
        <taxon>Spiralia</taxon>
        <taxon>Lophotrochozoa</taxon>
        <taxon>Mollusca</taxon>
        <taxon>Gastropoda</taxon>
        <taxon>Heterobranchia</taxon>
        <taxon>Euthyneura</taxon>
        <taxon>Panpulmonata</taxon>
        <taxon>Sacoglossa</taxon>
        <taxon>Placobranchoidea</taxon>
        <taxon>Plakobranchidae</taxon>
        <taxon>Plakobranchus</taxon>
    </lineage>
</organism>
<keyword evidence="3 5" id="KW-1133">Transmembrane helix</keyword>
<dbReference type="PRINTS" id="PR00259">
    <property type="entry name" value="TMFOUR"/>
</dbReference>
<feature type="transmembrane region" description="Helical" evidence="5">
    <location>
        <begin position="290"/>
        <end position="313"/>
    </location>
</feature>
<dbReference type="InterPro" id="IPR008952">
    <property type="entry name" value="Tetraspanin_EC2_sf"/>
</dbReference>
<comment type="caution">
    <text evidence="6">The sequence shown here is derived from an EMBL/GenBank/DDBJ whole genome shotgun (WGS) entry which is preliminary data.</text>
</comment>
<keyword evidence="4 5" id="KW-0472">Membrane</keyword>
<feature type="transmembrane region" description="Helical" evidence="5">
    <location>
        <begin position="21"/>
        <end position="39"/>
    </location>
</feature>
<reference evidence="6 7" key="1">
    <citation type="journal article" date="2021" name="Elife">
        <title>Chloroplast acquisition without the gene transfer in kleptoplastic sea slugs, Plakobranchus ocellatus.</title>
        <authorList>
            <person name="Maeda T."/>
            <person name="Takahashi S."/>
            <person name="Yoshida T."/>
            <person name="Shimamura S."/>
            <person name="Takaki Y."/>
            <person name="Nagai Y."/>
            <person name="Toyoda A."/>
            <person name="Suzuki Y."/>
            <person name="Arimoto A."/>
            <person name="Ishii H."/>
            <person name="Satoh N."/>
            <person name="Nishiyama T."/>
            <person name="Hasebe M."/>
            <person name="Maruyama T."/>
            <person name="Minagawa J."/>
            <person name="Obokata J."/>
            <person name="Shigenobu S."/>
        </authorList>
    </citation>
    <scope>NUCLEOTIDE SEQUENCE [LARGE SCALE GENOMIC DNA]</scope>
</reference>
<evidence type="ECO:0000313" key="6">
    <source>
        <dbReference type="EMBL" id="GFO41659.1"/>
    </source>
</evidence>
<dbReference type="InterPro" id="IPR018499">
    <property type="entry name" value="Tetraspanin/Peripherin"/>
</dbReference>
<evidence type="ECO:0000256" key="4">
    <source>
        <dbReference type="ARBA" id="ARBA00023136"/>
    </source>
</evidence>
<evidence type="ECO:0000256" key="1">
    <source>
        <dbReference type="ARBA" id="ARBA00004141"/>
    </source>
</evidence>
<sequence length="340" mass="38633">MANYLRVPYAKTNQDHTSDSLMLKAYFIMVLISFLKLLLNIFNVVFIAVGITLVGIGIWTAVVKVYVSLVIGDSLFRAAAYLIICVGFITIGVCVVGLVAVIREKQRWLWVYLGLSIFCFCALMTSAILAIVFKSEVEGVMVDNMRKSLIDKYGKDGEVTDAWDQLQSDLGCCAVNETYVGHFALFDLPYADNSMPESQEEKARQDSWPIYKRTEFFRMQLSISESERKYVPESCCKYDSKIGDYAGLSSCQFFSTGPPNNFKMKLNNDYLHYDGCYSKARRLMLDQSDILVAMGFVFGFIMIAGMALTFLILRALRAEEEEKMQERRRPENYEASNELL</sequence>
<evidence type="ECO:0000313" key="7">
    <source>
        <dbReference type="Proteomes" id="UP000735302"/>
    </source>
</evidence>
<dbReference type="AlphaFoldDB" id="A0AAV4DBT2"/>